<dbReference type="PROSITE" id="PS50245">
    <property type="entry name" value="CAP_GLY_2"/>
    <property type="match status" value="1"/>
</dbReference>
<comment type="caution">
    <text evidence="11">The sequence shown here is derived from an EMBL/GenBank/DDBJ whole genome shotgun (WGS) entry which is preliminary data.</text>
</comment>
<organism evidence="11 12">
    <name type="scientific">Mortierella isabellina</name>
    <name type="common">Filamentous fungus</name>
    <name type="synonym">Umbelopsis isabellina</name>
    <dbReference type="NCBI Taxonomy" id="91625"/>
    <lineage>
        <taxon>Eukaryota</taxon>
        <taxon>Fungi</taxon>
        <taxon>Fungi incertae sedis</taxon>
        <taxon>Mucoromycota</taxon>
        <taxon>Mucoromycotina</taxon>
        <taxon>Umbelopsidomycetes</taxon>
        <taxon>Umbelopsidales</taxon>
        <taxon>Umbelopsidaceae</taxon>
        <taxon>Umbelopsis</taxon>
    </lineage>
</organism>
<evidence type="ECO:0000256" key="2">
    <source>
        <dbReference type="ARBA" id="ARBA00011010"/>
    </source>
</evidence>
<dbReference type="PANTHER" id="PTHR18916:SF90">
    <property type="entry name" value="CAP-GLY DOMAIN-CONTAINING PROTEIN"/>
    <property type="match status" value="1"/>
</dbReference>
<feature type="coiled-coil region" evidence="8">
    <location>
        <begin position="245"/>
        <end position="366"/>
    </location>
</feature>
<keyword evidence="4" id="KW-0493">Microtubule</keyword>
<dbReference type="SMART" id="SM01052">
    <property type="entry name" value="CAP_GLY"/>
    <property type="match status" value="1"/>
</dbReference>
<gene>
    <name evidence="11" type="ORF">INT43_000111</name>
</gene>
<evidence type="ECO:0000313" key="11">
    <source>
        <dbReference type="EMBL" id="KAG2172764.1"/>
    </source>
</evidence>
<dbReference type="InterPro" id="IPR000938">
    <property type="entry name" value="CAP-Gly_domain"/>
</dbReference>
<dbReference type="Gene3D" id="2.30.30.190">
    <property type="entry name" value="CAP Gly-rich-like domain"/>
    <property type="match status" value="1"/>
</dbReference>
<keyword evidence="3" id="KW-0963">Cytoplasm</keyword>
<dbReference type="SUPFAM" id="SSF74924">
    <property type="entry name" value="Cap-Gly domain"/>
    <property type="match status" value="1"/>
</dbReference>
<evidence type="ECO:0000256" key="1">
    <source>
        <dbReference type="ARBA" id="ARBA00004245"/>
    </source>
</evidence>
<evidence type="ECO:0000256" key="3">
    <source>
        <dbReference type="ARBA" id="ARBA00022490"/>
    </source>
</evidence>
<feature type="coiled-coil region" evidence="8">
    <location>
        <begin position="396"/>
        <end position="580"/>
    </location>
</feature>
<keyword evidence="12" id="KW-1185">Reference proteome</keyword>
<comment type="subcellular location">
    <subcellularLocation>
        <location evidence="1">Cytoplasm</location>
        <location evidence="1">Cytoskeleton</location>
    </subcellularLocation>
</comment>
<feature type="region of interest" description="Disordered" evidence="9">
    <location>
        <begin position="83"/>
        <end position="243"/>
    </location>
</feature>
<sequence length="1294" mass="146406">MSSSERRLSGVLNRDTSSELTVDTRVEVQGKPGTVRFVGTTSFQTGKWVGIELDTPNGKNSGVVQGKRYFECRANHGVFVRPSQVKPLSAEEDTTSQTGRGSPRTASSVDGVRSAARKTPSPSSTLLPSRIAPPSRAAKPAATSPSTARKSPLASARNTPSPSVTLARRKRSSSIANKNDSIRSSKDLSSLQPDKPDGISEEVLTEDEDTGTDIDTPNEDGPATPVEGVPQTGGRSDQTVPLKDYEELRMKLKILETKRQEDRERHRETEKIKEEAEQFLTLRSKLQEKVSELQQDLRETKKEVKELTAENEQLEAKYNDAIEAMEMMTLDKEMAEEKAENLQQEVNLLKDKIEEISVDLEVFKKEGARRHQTKLIIDLLSRASEVEGDGKPTIEVLQLEKQNERLKEALVRLRDVTTEQEAELDRKIKSLEKDSVQLEELKVQHEILKEKLDLAENQIEDLKIRLDDAIGAEDLAVQLTDKNLNLNEKIEELRATVEDLEALKELADELEENHMETEKQLQAEIDHRDMLLRGQVDRLASAEETNADYENTISQFRELVLNLQNDLEQLRHREESQLSESRNLSSQSQAMMSLNLQLRSTVMKSQAKAIDLDLRKLDAAQATERLNYVQAYLPDSFFKTENDPISCLLLFRRLSFKSKLILKHLDQANPISDLLNDKIPDNLIAVCDMRQKLGWLEDLSKRFISHIEVSSVQEFLKFGQVYHDLVGTERRLNGIVELLRSEELREGECIADVQRMIAQLEHLSEVYLVPAETSSSDYFLGMTRAIDHNTDAILVGATYMKQLMQSSSNDGEEVTVAEGRERLDYELLEPISRLSGNARTTKTAIKKMLRRLEDLSEQALTIRPEYLANFGDMYSKSSRIARLCNQVFQEIAQVVHQKRDSKEPISLAIIQQILYNKTDEILEVSENAMFEGSISRLNILNNDLSATVDKVSEDSRATKIASGTSPWLQRASDLKAEVVVNHDMERKLQQHIDEIHKLIKDVKMKDQSLQESAVKIELLEKRMESAKKQGEQIAELESGLSKSQSQMQMYAEAMENLQAEYDTLEQENIQLKKAAAKRNEKQSSVSKNSEYAEGNATNSEELVTTETYAMKTQLDSLKNAVRYLRAENAHLKSKEYMAILKLNELPELIDGDSDQKEASQNKLRSIALESKALVRDIRNVSATSKVIKLQPAQAGKWRSQKLGAEYQFQQQQSVLHTLQKRSSELRHKVDAMQQSLPHKRVTQPKTSSDAAASFTVARIQIPKIPQLQALQYGHTNINLRSFNEFEKVHSVFVQ</sequence>
<keyword evidence="7" id="KW-0206">Cytoskeleton</keyword>
<dbReference type="GO" id="GO:0051010">
    <property type="term" value="F:microtubule plus-end binding"/>
    <property type="evidence" value="ECO:0007669"/>
    <property type="project" value="TreeGrafter"/>
</dbReference>
<dbReference type="PROSITE" id="PS00845">
    <property type="entry name" value="CAP_GLY_1"/>
    <property type="match status" value="1"/>
</dbReference>
<dbReference type="Pfam" id="PF01302">
    <property type="entry name" value="CAP_GLY"/>
    <property type="match status" value="1"/>
</dbReference>
<evidence type="ECO:0000256" key="9">
    <source>
        <dbReference type="SAM" id="MobiDB-lite"/>
    </source>
</evidence>
<comment type="similarity">
    <text evidence="2">Belongs to the dynactin 150 kDa subunit family.</text>
</comment>
<dbReference type="GO" id="GO:0031122">
    <property type="term" value="P:cytoplasmic microtubule organization"/>
    <property type="evidence" value="ECO:0007669"/>
    <property type="project" value="TreeGrafter"/>
</dbReference>
<dbReference type="Proteomes" id="UP000654370">
    <property type="component" value="Unassembled WGS sequence"/>
</dbReference>
<name>A0A8H7UAQ4_MORIS</name>
<dbReference type="GO" id="GO:0005938">
    <property type="term" value="C:cell cortex"/>
    <property type="evidence" value="ECO:0007669"/>
    <property type="project" value="TreeGrafter"/>
</dbReference>
<evidence type="ECO:0000313" key="12">
    <source>
        <dbReference type="Proteomes" id="UP000654370"/>
    </source>
</evidence>
<protein>
    <recommendedName>
        <fullName evidence="10">CAP-Gly domain-containing protein</fullName>
    </recommendedName>
</protein>
<feature type="compositionally biased region" description="Low complexity" evidence="9">
    <location>
        <begin position="119"/>
        <end position="149"/>
    </location>
</feature>
<dbReference type="EMBL" id="JAEPQZ010000016">
    <property type="protein sequence ID" value="KAG2172764.1"/>
    <property type="molecule type" value="Genomic_DNA"/>
</dbReference>
<proteinExistence type="inferred from homology"/>
<feature type="compositionally biased region" description="Polar residues" evidence="9">
    <location>
        <begin position="1082"/>
        <end position="1098"/>
    </location>
</feature>
<feature type="compositionally biased region" description="Polar residues" evidence="9">
    <location>
        <begin position="95"/>
        <end position="108"/>
    </location>
</feature>
<dbReference type="Pfam" id="PF12455">
    <property type="entry name" value="Dynactin"/>
    <property type="match status" value="1"/>
</dbReference>
<feature type="region of interest" description="Disordered" evidence="9">
    <location>
        <begin position="1075"/>
        <end position="1098"/>
    </location>
</feature>
<dbReference type="GO" id="GO:0005634">
    <property type="term" value="C:nucleus"/>
    <property type="evidence" value="ECO:0007669"/>
    <property type="project" value="TreeGrafter"/>
</dbReference>
<dbReference type="InterPro" id="IPR036859">
    <property type="entry name" value="CAP-Gly_dom_sf"/>
</dbReference>
<evidence type="ECO:0000259" key="10">
    <source>
        <dbReference type="PROSITE" id="PS50245"/>
    </source>
</evidence>
<evidence type="ECO:0000256" key="5">
    <source>
        <dbReference type="ARBA" id="ARBA00023017"/>
    </source>
</evidence>
<reference evidence="11" key="1">
    <citation type="submission" date="2020-12" db="EMBL/GenBank/DDBJ databases">
        <title>Metabolic potential, ecology and presence of endohyphal bacteria is reflected in genomic diversity of Mucoromycotina.</title>
        <authorList>
            <person name="Muszewska A."/>
            <person name="Okrasinska A."/>
            <person name="Steczkiewicz K."/>
            <person name="Drgas O."/>
            <person name="Orlowska M."/>
            <person name="Perlinska-Lenart U."/>
            <person name="Aleksandrzak-Piekarczyk T."/>
            <person name="Szatraj K."/>
            <person name="Zielenkiewicz U."/>
            <person name="Pilsyk S."/>
            <person name="Malc E."/>
            <person name="Mieczkowski P."/>
            <person name="Kruszewska J.S."/>
            <person name="Biernat P."/>
            <person name="Pawlowska J."/>
        </authorList>
    </citation>
    <scope>NUCLEOTIDE SEQUENCE</scope>
    <source>
        <strain evidence="11">WA0000067209</strain>
    </source>
</reference>
<dbReference type="GO" id="GO:0030286">
    <property type="term" value="C:dynein complex"/>
    <property type="evidence" value="ECO:0007669"/>
    <property type="project" value="UniProtKB-KW"/>
</dbReference>
<feature type="compositionally biased region" description="Acidic residues" evidence="9">
    <location>
        <begin position="199"/>
        <end position="218"/>
    </location>
</feature>
<evidence type="ECO:0000256" key="4">
    <source>
        <dbReference type="ARBA" id="ARBA00022701"/>
    </source>
</evidence>
<keyword evidence="6 8" id="KW-0175">Coiled coil</keyword>
<dbReference type="InterPro" id="IPR022157">
    <property type="entry name" value="Dynactin"/>
</dbReference>
<feature type="domain" description="CAP-Gly" evidence="10">
    <location>
        <begin position="39"/>
        <end position="81"/>
    </location>
</feature>
<dbReference type="PANTHER" id="PTHR18916">
    <property type="entry name" value="DYNACTIN 1-RELATED MICROTUBULE-BINDING"/>
    <property type="match status" value="1"/>
</dbReference>
<accession>A0A8H7UAQ4</accession>
<dbReference type="OrthoDB" id="2130750at2759"/>
<evidence type="ECO:0000256" key="6">
    <source>
        <dbReference type="ARBA" id="ARBA00023054"/>
    </source>
</evidence>
<evidence type="ECO:0000256" key="8">
    <source>
        <dbReference type="SAM" id="Coils"/>
    </source>
</evidence>
<evidence type="ECO:0000256" key="7">
    <source>
        <dbReference type="ARBA" id="ARBA00023212"/>
    </source>
</evidence>
<dbReference type="GO" id="GO:0035371">
    <property type="term" value="C:microtubule plus-end"/>
    <property type="evidence" value="ECO:0007669"/>
    <property type="project" value="TreeGrafter"/>
</dbReference>
<keyword evidence="5" id="KW-0243">Dynein</keyword>